<proteinExistence type="predicted"/>
<protein>
    <recommendedName>
        <fullName evidence="5">Secreted protein</fullName>
    </recommendedName>
</protein>
<evidence type="ECO:0000313" key="4">
    <source>
        <dbReference type="Proteomes" id="UP000005090"/>
    </source>
</evidence>
<keyword evidence="2" id="KW-0732">Signal</keyword>
<reference evidence="3 4" key="1">
    <citation type="journal article" date="2013" name="Genome Announc.">
        <title>Genome Sequence of the Obligate Gammaproteobacterial Methanotroph Methylomicrobium album Strain BG8.</title>
        <authorList>
            <person name="Kits K.D."/>
            <person name="Kalyuzhnaya M.G."/>
            <person name="Klotz M.G."/>
            <person name="Jetten M.S."/>
            <person name="Op den Camp H.J."/>
            <person name="Vuilleumier S."/>
            <person name="Bringel F."/>
            <person name="Dispirito A.A."/>
            <person name="Murrell J.C."/>
            <person name="Bruce D."/>
            <person name="Cheng J.F."/>
            <person name="Copeland A."/>
            <person name="Goodwin L."/>
            <person name="Hauser L."/>
            <person name="Lajus A."/>
            <person name="Land M.L."/>
            <person name="Lapidus A."/>
            <person name="Lucas S."/>
            <person name="Medigue C."/>
            <person name="Pitluck S."/>
            <person name="Woyke T."/>
            <person name="Zeytun A."/>
            <person name="Stein L.Y."/>
        </authorList>
    </citation>
    <scope>NUCLEOTIDE SEQUENCE [LARGE SCALE GENOMIC DNA]</scope>
    <source>
        <strain evidence="3 4">BG8</strain>
    </source>
</reference>
<keyword evidence="4" id="KW-1185">Reference proteome</keyword>
<dbReference type="eggNOG" id="ENOG50345NV">
    <property type="taxonomic scope" value="Bacteria"/>
</dbReference>
<dbReference type="Proteomes" id="UP000005090">
    <property type="component" value="Chromosome"/>
</dbReference>
<feature type="signal peptide" evidence="2">
    <location>
        <begin position="1"/>
        <end position="27"/>
    </location>
</feature>
<gene>
    <name evidence="3" type="ORF">Metal_0537</name>
</gene>
<evidence type="ECO:0000256" key="2">
    <source>
        <dbReference type="SAM" id="SignalP"/>
    </source>
</evidence>
<dbReference type="HOGENOM" id="CLU_1085052_0_0_6"/>
<organism evidence="3 4">
    <name type="scientific">Methylomicrobium album BG8</name>
    <dbReference type="NCBI Taxonomy" id="686340"/>
    <lineage>
        <taxon>Bacteria</taxon>
        <taxon>Pseudomonadati</taxon>
        <taxon>Pseudomonadota</taxon>
        <taxon>Gammaproteobacteria</taxon>
        <taxon>Methylococcales</taxon>
        <taxon>Methylococcaceae</taxon>
        <taxon>Methylomicrobium</taxon>
    </lineage>
</organism>
<evidence type="ECO:0000313" key="3">
    <source>
        <dbReference type="EMBL" id="EIC28387.1"/>
    </source>
</evidence>
<dbReference type="STRING" id="686340.Metal_0537"/>
<evidence type="ECO:0008006" key="5">
    <source>
        <dbReference type="Google" id="ProtNLM"/>
    </source>
</evidence>
<evidence type="ECO:0000256" key="1">
    <source>
        <dbReference type="SAM" id="MobiDB-lite"/>
    </source>
</evidence>
<sequence length="256" mass="28023">MKKRTSFRLWKTLGFLVLALLADIAAAGIDKASVRNIEVTVDEQNLDQFGVSLSAEELARGVGKNLADAYFPVLKPGEKAFSHTLKAFLHPIKHQDTPVGFSFSAGNSDPRAQDFQKADVLTIECGLSDNRTPANTVSRTMEFGASSLKHAIGKKNRQQISKILVEQISTACYDLLEDLELDESAADTGKSAVKRPGWMPQIRVEIRNEEPASAENNAGKTASKPAKPAQHEEPKKKMIIHNQGSPVILKLGHERL</sequence>
<feature type="chain" id="PRO_5003611804" description="Secreted protein" evidence="2">
    <location>
        <begin position="28"/>
        <end position="256"/>
    </location>
</feature>
<dbReference type="RefSeq" id="WP_005369375.1">
    <property type="nucleotide sequence ID" value="NZ_CM001475.1"/>
</dbReference>
<accession>H8GNW5</accession>
<dbReference type="AlphaFoldDB" id="H8GNW5"/>
<dbReference type="EMBL" id="CM001475">
    <property type="protein sequence ID" value="EIC28387.1"/>
    <property type="molecule type" value="Genomic_DNA"/>
</dbReference>
<feature type="region of interest" description="Disordered" evidence="1">
    <location>
        <begin position="208"/>
        <end position="244"/>
    </location>
</feature>
<name>H8GNW5_METAL</name>